<dbReference type="SUPFAM" id="SSF51306">
    <property type="entry name" value="LexA/Signal peptidase"/>
    <property type="match status" value="1"/>
</dbReference>
<name>A0A0R0CGX1_9GAMM</name>
<comment type="caution">
    <text evidence="2">The sequence shown here is derived from an EMBL/GenBank/DDBJ whole genome shotgun (WGS) entry which is preliminary data.</text>
</comment>
<organism evidence="2 3">
    <name type="scientific">Stenotrophomonas humi</name>
    <dbReference type="NCBI Taxonomy" id="405444"/>
    <lineage>
        <taxon>Bacteria</taxon>
        <taxon>Pseudomonadati</taxon>
        <taxon>Pseudomonadota</taxon>
        <taxon>Gammaproteobacteria</taxon>
        <taxon>Lysobacterales</taxon>
        <taxon>Lysobacteraceae</taxon>
        <taxon>Stenotrophomonas</taxon>
    </lineage>
</organism>
<evidence type="ECO:0008006" key="4">
    <source>
        <dbReference type="Google" id="ProtNLM"/>
    </source>
</evidence>
<dbReference type="AlphaFoldDB" id="A0A0R0CGX1"/>
<evidence type="ECO:0000313" key="2">
    <source>
        <dbReference type="EMBL" id="KRG65650.1"/>
    </source>
</evidence>
<sequence length="124" mass="13882">MGDVCMSTQPHPQIQSYPSPVLMPPPNGQAYVLVRDNLNAPTFEIGDVLQVDLSVVRCRWDGVYVIELNGRQIVRRVQVRPGKNGRPSFYVFTTSNRDLGFFVELDDLIVLGEVKTVCCVRSVS</sequence>
<reference evidence="2 3" key="1">
    <citation type="submission" date="2015-05" db="EMBL/GenBank/DDBJ databases">
        <title>Genome sequencing and analysis of members of genus Stenotrophomonas.</title>
        <authorList>
            <person name="Patil P.P."/>
            <person name="Midha S."/>
            <person name="Patil P.B."/>
        </authorList>
    </citation>
    <scope>NUCLEOTIDE SEQUENCE [LARGE SCALE GENOMIC DNA]</scope>
    <source>
        <strain evidence="2 3">DSM 18929</strain>
    </source>
</reference>
<proteinExistence type="predicted"/>
<feature type="compositionally biased region" description="Polar residues" evidence="1">
    <location>
        <begin position="1"/>
        <end position="18"/>
    </location>
</feature>
<accession>A0A0R0CGX1</accession>
<dbReference type="InterPro" id="IPR036286">
    <property type="entry name" value="LexA/Signal_pep-like_sf"/>
</dbReference>
<evidence type="ECO:0000256" key="1">
    <source>
        <dbReference type="SAM" id="MobiDB-lite"/>
    </source>
</evidence>
<protein>
    <recommendedName>
        <fullName evidence="4">Peptidase S24/S26A/S26B/S26C domain-containing protein</fullName>
    </recommendedName>
</protein>
<gene>
    <name evidence="2" type="ORF">ABB26_03675</name>
</gene>
<keyword evidence="3" id="KW-1185">Reference proteome</keyword>
<feature type="region of interest" description="Disordered" evidence="1">
    <location>
        <begin position="1"/>
        <end position="20"/>
    </location>
</feature>
<dbReference type="EMBL" id="LDJI01000006">
    <property type="protein sequence ID" value="KRG65650.1"/>
    <property type="molecule type" value="Genomic_DNA"/>
</dbReference>
<evidence type="ECO:0000313" key="3">
    <source>
        <dbReference type="Proteomes" id="UP000050864"/>
    </source>
</evidence>
<dbReference type="Proteomes" id="UP000050864">
    <property type="component" value="Unassembled WGS sequence"/>
</dbReference>
<dbReference type="PATRIC" id="fig|405444.3.peg.3406"/>